<dbReference type="SUPFAM" id="SSF57802">
    <property type="entry name" value="Rubredoxin-like"/>
    <property type="match status" value="1"/>
</dbReference>
<dbReference type="PANTHER" id="PTHR33746">
    <property type="entry name" value="RUBRERYTHRIN"/>
    <property type="match status" value="1"/>
</dbReference>
<dbReference type="InterPro" id="IPR052753">
    <property type="entry name" value="Rbr2/Nigerythrin"/>
</dbReference>
<gene>
    <name evidence="2" type="ORF">SPV1_09043</name>
</gene>
<accession>Q0F056</accession>
<reference evidence="2 3" key="1">
    <citation type="submission" date="2006-09" db="EMBL/GenBank/DDBJ databases">
        <authorList>
            <person name="Emerson D."/>
            <person name="Ferriera S."/>
            <person name="Johnson J."/>
            <person name="Kravitz S."/>
            <person name="Halpern A."/>
            <person name="Remington K."/>
            <person name="Beeson K."/>
            <person name="Tran B."/>
            <person name="Rogers Y.-H."/>
            <person name="Friedman R."/>
            <person name="Venter J.C."/>
        </authorList>
    </citation>
    <scope>NUCLEOTIDE SEQUENCE [LARGE SCALE GENOMIC DNA]</scope>
    <source>
        <strain evidence="2 3">PV-1</strain>
    </source>
</reference>
<dbReference type="CDD" id="cd01041">
    <property type="entry name" value="Rubrerythrin"/>
    <property type="match status" value="1"/>
</dbReference>
<keyword evidence="3" id="KW-1185">Reference proteome</keyword>
<dbReference type="InterPro" id="IPR003251">
    <property type="entry name" value="Rr_diiron-bd_dom"/>
</dbReference>
<dbReference type="Gene3D" id="1.20.1260.10">
    <property type="match status" value="1"/>
</dbReference>
<dbReference type="AlphaFoldDB" id="Q0F056"/>
<dbReference type="STRING" id="314344.AL013_12745"/>
<dbReference type="Pfam" id="PF02915">
    <property type="entry name" value="Rubrerythrin"/>
    <property type="match status" value="1"/>
</dbReference>
<dbReference type="InterPro" id="IPR012347">
    <property type="entry name" value="Ferritin-like"/>
</dbReference>
<dbReference type="GO" id="GO:0046872">
    <property type="term" value="F:metal ion binding"/>
    <property type="evidence" value="ECO:0007669"/>
    <property type="project" value="InterPro"/>
</dbReference>
<sequence>MISAAYIQMYAYGCPMMSEPAEYSDPPAVNAVAVSRRLFLGWVGAALAALALPRPLWSVEDPASAYKETIAVLQMLYRGEIEANLRYKAFEARALKEGHVNIAHMFAAIAASEAVHADHFSGLLVKLGVQPDSPEALAGQLHITTASTKENLRYATDVELAEIDVRYPEYLQRIKPENNSSAVKRITYAWEAEQQHRELIKDIQSGTGMFFGMLAARFRSTKTRYFVCQNCGSTLTVLPSEKCPICGFPLSWYKEIRLPGS</sequence>
<dbReference type="SUPFAM" id="SSF47240">
    <property type="entry name" value="Ferritin-like"/>
    <property type="match status" value="1"/>
</dbReference>
<name>Q0F056_9PROT</name>
<protein>
    <submittedName>
        <fullName evidence="2">Rubrerythrin</fullName>
    </submittedName>
</protein>
<evidence type="ECO:0000313" key="3">
    <source>
        <dbReference type="Proteomes" id="UP000005297"/>
    </source>
</evidence>
<organism evidence="2 3">
    <name type="scientific">Mariprofundus ferrooxydans PV-1</name>
    <dbReference type="NCBI Taxonomy" id="314345"/>
    <lineage>
        <taxon>Bacteria</taxon>
        <taxon>Pseudomonadati</taxon>
        <taxon>Pseudomonadota</taxon>
        <taxon>Candidatius Mariprofundia</taxon>
        <taxon>Mariprofundales</taxon>
        <taxon>Mariprofundaceae</taxon>
        <taxon>Mariprofundus</taxon>
    </lineage>
</organism>
<dbReference type="HOGENOM" id="CLU_1064783_0_0_0"/>
<dbReference type="eggNOG" id="COG1592">
    <property type="taxonomic scope" value="Bacteria"/>
</dbReference>
<feature type="domain" description="Ferritin-like diiron" evidence="1">
    <location>
        <begin position="63"/>
        <end position="211"/>
    </location>
</feature>
<dbReference type="InParanoid" id="Q0F056"/>
<comment type="caution">
    <text evidence="2">The sequence shown here is derived from an EMBL/GenBank/DDBJ whole genome shotgun (WGS) entry which is preliminary data.</text>
</comment>
<dbReference type="PANTHER" id="PTHR33746:SF4">
    <property type="entry name" value="RUBRERYTHRIN"/>
    <property type="match status" value="1"/>
</dbReference>
<dbReference type="InterPro" id="IPR009040">
    <property type="entry name" value="Ferritin-like_diiron"/>
</dbReference>
<dbReference type="PROSITE" id="PS50905">
    <property type="entry name" value="FERRITIN_LIKE"/>
    <property type="match status" value="1"/>
</dbReference>
<evidence type="ECO:0000313" key="2">
    <source>
        <dbReference type="EMBL" id="EAU54828.1"/>
    </source>
</evidence>
<dbReference type="Gene3D" id="2.20.28.10">
    <property type="match status" value="1"/>
</dbReference>
<dbReference type="EMBL" id="AATS01000005">
    <property type="protein sequence ID" value="EAU54828.1"/>
    <property type="molecule type" value="Genomic_DNA"/>
</dbReference>
<dbReference type="GO" id="GO:0016491">
    <property type="term" value="F:oxidoreductase activity"/>
    <property type="evidence" value="ECO:0007669"/>
    <property type="project" value="InterPro"/>
</dbReference>
<proteinExistence type="predicted"/>
<dbReference type="Proteomes" id="UP000005297">
    <property type="component" value="Unassembled WGS sequence"/>
</dbReference>
<dbReference type="InterPro" id="IPR009078">
    <property type="entry name" value="Ferritin-like_SF"/>
</dbReference>
<evidence type="ECO:0000259" key="1">
    <source>
        <dbReference type="PROSITE" id="PS50905"/>
    </source>
</evidence>